<evidence type="ECO:0000313" key="4">
    <source>
        <dbReference type="Proteomes" id="UP001303760"/>
    </source>
</evidence>
<dbReference type="AlphaFoldDB" id="A0AAN7HAW7"/>
<dbReference type="EMBL" id="MU860392">
    <property type="protein sequence ID" value="KAK4234274.1"/>
    <property type="molecule type" value="Genomic_DNA"/>
</dbReference>
<name>A0AAN7HAW7_9PEZI</name>
<sequence>MSEELYTQNQRRTTELAAGNARPSSAGADYRAPEHDAIQELRTTAIYSPFGKLLNSDKLSNMTTRCGGREFKAHRAIVCTQSSFSGTALTGRPFGKGILDLPDDDPDVLGRFLQFLSTGHYENATHSAIFPYVHVAATADGQTDGATPSPLLTRAERTATSTDRISDGTGDGHGDAGSDAENRSYQSNSERSSPARSEPEEPEEEYNNFDKETDVHRYDEDGDSAFSKRYRELRDGASDKDSTAAGTQLFYELRTQHNLYLRLWLYRVAGKFGVLPLRLLGTDRFLRAAELLWRSSEGFSAVINGASW</sequence>
<feature type="domain" description="BTB" evidence="2">
    <location>
        <begin position="60"/>
        <end position="125"/>
    </location>
</feature>
<dbReference type="PROSITE" id="PS50097">
    <property type="entry name" value="BTB"/>
    <property type="match status" value="1"/>
</dbReference>
<feature type="compositionally biased region" description="Polar residues" evidence="1">
    <location>
        <begin position="1"/>
        <end position="11"/>
    </location>
</feature>
<dbReference type="SUPFAM" id="SSF54695">
    <property type="entry name" value="POZ domain"/>
    <property type="match status" value="1"/>
</dbReference>
<dbReference type="PANTHER" id="PTHR47843">
    <property type="entry name" value="BTB DOMAIN-CONTAINING PROTEIN-RELATED"/>
    <property type="match status" value="1"/>
</dbReference>
<feature type="region of interest" description="Disordered" evidence="1">
    <location>
        <begin position="141"/>
        <end position="221"/>
    </location>
</feature>
<dbReference type="Gene3D" id="3.30.710.10">
    <property type="entry name" value="Potassium Channel Kv1.1, Chain A"/>
    <property type="match status" value="1"/>
</dbReference>
<dbReference type="PANTHER" id="PTHR47843:SF5">
    <property type="entry name" value="BTB_POZ DOMAIN PROTEIN"/>
    <property type="match status" value="1"/>
</dbReference>
<evidence type="ECO:0000259" key="2">
    <source>
        <dbReference type="PROSITE" id="PS50097"/>
    </source>
</evidence>
<comment type="caution">
    <text evidence="3">The sequence shown here is derived from an EMBL/GenBank/DDBJ whole genome shotgun (WGS) entry which is preliminary data.</text>
</comment>
<protein>
    <recommendedName>
        <fullName evidence="2">BTB domain-containing protein</fullName>
    </recommendedName>
</protein>
<reference evidence="3" key="1">
    <citation type="journal article" date="2023" name="Mol. Phylogenet. Evol.">
        <title>Genome-scale phylogeny and comparative genomics of the fungal order Sordariales.</title>
        <authorList>
            <person name="Hensen N."/>
            <person name="Bonometti L."/>
            <person name="Westerberg I."/>
            <person name="Brannstrom I.O."/>
            <person name="Guillou S."/>
            <person name="Cros-Aarteil S."/>
            <person name="Calhoun S."/>
            <person name="Haridas S."/>
            <person name="Kuo A."/>
            <person name="Mondo S."/>
            <person name="Pangilinan J."/>
            <person name="Riley R."/>
            <person name="LaButti K."/>
            <person name="Andreopoulos B."/>
            <person name="Lipzen A."/>
            <person name="Chen C."/>
            <person name="Yan M."/>
            <person name="Daum C."/>
            <person name="Ng V."/>
            <person name="Clum A."/>
            <person name="Steindorff A."/>
            <person name="Ohm R.A."/>
            <person name="Martin F."/>
            <person name="Silar P."/>
            <person name="Natvig D.O."/>
            <person name="Lalanne C."/>
            <person name="Gautier V."/>
            <person name="Ament-Velasquez S.L."/>
            <person name="Kruys A."/>
            <person name="Hutchinson M.I."/>
            <person name="Powell A.J."/>
            <person name="Barry K."/>
            <person name="Miller A.N."/>
            <person name="Grigoriev I.V."/>
            <person name="Debuchy R."/>
            <person name="Gladieux P."/>
            <person name="Hiltunen Thoren M."/>
            <person name="Johannesson H."/>
        </authorList>
    </citation>
    <scope>NUCLEOTIDE SEQUENCE</scope>
    <source>
        <strain evidence="3">CBS 532.94</strain>
    </source>
</reference>
<feature type="compositionally biased region" description="Basic and acidic residues" evidence="1">
    <location>
        <begin position="164"/>
        <end position="182"/>
    </location>
</feature>
<dbReference type="Pfam" id="PF00651">
    <property type="entry name" value="BTB"/>
    <property type="match status" value="1"/>
</dbReference>
<evidence type="ECO:0000313" key="3">
    <source>
        <dbReference type="EMBL" id="KAK4234274.1"/>
    </source>
</evidence>
<keyword evidence="4" id="KW-1185">Reference proteome</keyword>
<feature type="compositionally biased region" description="Basic and acidic residues" evidence="1">
    <location>
        <begin position="208"/>
        <end position="219"/>
    </location>
</feature>
<evidence type="ECO:0000256" key="1">
    <source>
        <dbReference type="SAM" id="MobiDB-lite"/>
    </source>
</evidence>
<dbReference type="InterPro" id="IPR011333">
    <property type="entry name" value="SKP1/BTB/POZ_sf"/>
</dbReference>
<gene>
    <name evidence="3" type="ORF">C8A03DRAFT_37964</name>
</gene>
<dbReference type="InterPro" id="IPR000210">
    <property type="entry name" value="BTB/POZ_dom"/>
</dbReference>
<organism evidence="3 4">
    <name type="scientific">Achaetomium macrosporum</name>
    <dbReference type="NCBI Taxonomy" id="79813"/>
    <lineage>
        <taxon>Eukaryota</taxon>
        <taxon>Fungi</taxon>
        <taxon>Dikarya</taxon>
        <taxon>Ascomycota</taxon>
        <taxon>Pezizomycotina</taxon>
        <taxon>Sordariomycetes</taxon>
        <taxon>Sordariomycetidae</taxon>
        <taxon>Sordariales</taxon>
        <taxon>Chaetomiaceae</taxon>
        <taxon>Achaetomium</taxon>
    </lineage>
</organism>
<reference evidence="3" key="2">
    <citation type="submission" date="2023-05" db="EMBL/GenBank/DDBJ databases">
        <authorList>
            <consortium name="Lawrence Berkeley National Laboratory"/>
            <person name="Steindorff A."/>
            <person name="Hensen N."/>
            <person name="Bonometti L."/>
            <person name="Westerberg I."/>
            <person name="Brannstrom I.O."/>
            <person name="Guillou S."/>
            <person name="Cros-Aarteil S."/>
            <person name="Calhoun S."/>
            <person name="Haridas S."/>
            <person name="Kuo A."/>
            <person name="Mondo S."/>
            <person name="Pangilinan J."/>
            <person name="Riley R."/>
            <person name="Labutti K."/>
            <person name="Andreopoulos B."/>
            <person name="Lipzen A."/>
            <person name="Chen C."/>
            <person name="Yanf M."/>
            <person name="Daum C."/>
            <person name="Ng V."/>
            <person name="Clum A."/>
            <person name="Ohm R."/>
            <person name="Martin F."/>
            <person name="Silar P."/>
            <person name="Natvig D."/>
            <person name="Lalanne C."/>
            <person name="Gautier V."/>
            <person name="Ament-Velasquez S.L."/>
            <person name="Kruys A."/>
            <person name="Hutchinson M.I."/>
            <person name="Powell A.J."/>
            <person name="Barry K."/>
            <person name="Miller A.N."/>
            <person name="Grigoriev I.V."/>
            <person name="Debuchy R."/>
            <person name="Gladieux P."/>
            <person name="Thoren M.H."/>
            <person name="Johannesson H."/>
        </authorList>
    </citation>
    <scope>NUCLEOTIDE SEQUENCE</scope>
    <source>
        <strain evidence="3">CBS 532.94</strain>
    </source>
</reference>
<dbReference type="Proteomes" id="UP001303760">
    <property type="component" value="Unassembled WGS sequence"/>
</dbReference>
<proteinExistence type="predicted"/>
<feature type="region of interest" description="Disordered" evidence="1">
    <location>
        <begin position="1"/>
        <end position="30"/>
    </location>
</feature>
<accession>A0AAN7HAW7</accession>